<feature type="compositionally biased region" description="Basic residues" evidence="5">
    <location>
        <begin position="2000"/>
        <end position="2011"/>
    </location>
</feature>
<feature type="region of interest" description="Disordered" evidence="5">
    <location>
        <begin position="856"/>
        <end position="921"/>
    </location>
</feature>
<dbReference type="SUPFAM" id="SSF53098">
    <property type="entry name" value="Ribonuclease H-like"/>
    <property type="match status" value="1"/>
</dbReference>
<feature type="region of interest" description="Disordered" evidence="5">
    <location>
        <begin position="1901"/>
        <end position="2163"/>
    </location>
</feature>
<reference evidence="9 10" key="2">
    <citation type="submission" date="2024-05" db="EMBL/GenBank/DDBJ databases">
        <authorList>
            <person name="Chen Y."/>
            <person name="Shah S."/>
            <person name="Dougan E. K."/>
            <person name="Thang M."/>
            <person name="Chan C."/>
        </authorList>
    </citation>
    <scope>NUCLEOTIDE SEQUENCE [LARGE SCALE GENOMIC DNA]</scope>
</reference>
<evidence type="ECO:0000256" key="5">
    <source>
        <dbReference type="SAM" id="MobiDB-lite"/>
    </source>
</evidence>
<feature type="domain" description="RRM" evidence="6">
    <location>
        <begin position="2928"/>
        <end position="3005"/>
    </location>
</feature>
<evidence type="ECO:0008006" key="11">
    <source>
        <dbReference type="Google" id="ProtNLM"/>
    </source>
</evidence>
<dbReference type="InterPro" id="IPR012677">
    <property type="entry name" value="Nucleotide-bd_a/b_plait_sf"/>
</dbReference>
<keyword evidence="3" id="KW-0508">mRNA splicing</keyword>
<feature type="compositionally biased region" description="Polar residues" evidence="5">
    <location>
        <begin position="2242"/>
        <end position="2264"/>
    </location>
</feature>
<sequence>MPTWHSMVTQLDDDDISEPCLPLTPPDEIQTPFCESEPNTQQRFVHEAPQRWRCLKCFSSDYTWNWMRDQYECFSCGSCEFLQELPQTVPSDRSWMYRPADGDFPGDINRAPSEAGTSSSQRRRQRRRQRGKGNPPWHPSDAAEWAESEAMTHDPSIDPDAPLHVPSVQTPHEVHGNRSLAGNSAGAARAHPSAAGSGRSNSVTSKPSEDRLLSALRRLVSDRKDDDEWDPAKGPSKGIRWRGGTPPQAPTWSYDKEDLRAYNKYVRKVEIWLLQVAPYMTRKEAALQLYGALAGEPEAELEHCPITDIYQDDGVERILEALKAPMEQKQVYQKRKFLHEFENIRRNHGETMRAYCNRFRRTQRALKSVGIEISYTYDHEALGARLLDRSGLSHEQQRLLLVSTSQNLAFDQLAEAMALQFPDFRGAPPIVGANGREIPKGNSKGGKTNPGQNTTSPSSSSTRTSSSSTHSGKGYPKKAYVAEVETPAAPEDSNDHLDTIDEDDEPPDQEDDQEPDDSVHDTEAESVDLSELAQVLTITAKKLSGLTLGRKWSKTKPGSQSSTRDRRSPEDAKRNTHCSACGQRGHWYQDPECPKNQGKTSSSATSYASSKKSSAPSSSGSSNKPKFAVNLIHHEHGSISIGSHDQEDHQYGQAFSVGMVHHMDTYDVLTSHHEDTFAGFLVLDSGCQRTCCGQKWLHSHMKKLQQHALTPYSFQADDVFQFGKGTPSKSLTRSFLPSGIAGEPLLLGACVLQENIPCLGSNSLFTRLGAVLDLSNDWVTFTKLGVGAKIHRIAGHMAINILDFPERTYNQKTWDELMYQQETPDPEFVVSLNLNSSDSHAPAASSMACSMAEVYDEHSEHVQELPPPYDDDDQSQGPATRCVAGHSSRSASNSKSQDLPTPDHQKVRERPRQIRRMPDMQHQVEMEPRKLGSTWAKRTLCALAALATAVFGNDQPTSQFSYEVNEAQGSTKAFDSTTSWLSDDWPLHIMDDFQTRRDVDVLQSRRHENRPSDTQRDGGGRPDHQPRESNCGDAASRRSDMDRRSLADGRHVSARPSAARSSLQPGTMGSTDPTGSDWGHGGRDLRMGGSGRVPLKKGTSKRLRGEWNKSANILQAEVNVCSRVTPACDRPTPNCDLWELFAGEALTTKLSTEYQLNSLQPYDLIYGQDFMLEHTQKHMLQTVDRFRPLLVMMAIDCKHYNMFNKNMNYSYRPEEWEWLQSKGAPLRMLVYKIAKRQHSTGRFFLIENPQRSELWETQEIRELLEMSGVWKVTCDTGAFGMQINGKDVCKPMTFVGNMPGLDEVLSRRLTQQQRSQCTPIQGDMTRKSQAYPEELCRTILKALLDHVRLLQPQRFCHRQPGIHHALPVQQPSEDLAAWDPIYDHVDKAFQRSSKKPFLIDISSSFGKAIQDLVRIDAIKIQAVANPTTRRVPPNIDEWYTRANVLFFNDGQRAVEVEDLGDLRFPKQRFSKPVRYGIFIYGDRRKIPEAEPQPQQQEQPGPSVVPGLSTDIDFPGLPSTVPAEVKRTAARLHLNMGHPSSQELCRLLAYEGTIPDALYQAVRALRCATCERLRPPQKARPSTTPNITVGQFNDELQSDICYCKTVDGTTFMILGAVDCATGFHQAGILGDRSGEEVFQLMHRMWFQPYGLPLRIVCDPDPSFKGMFQHKIQAIGILLEHCPAEAHHVIGMVERRNSILRLTLEKLIDQFAASTVEQCHVLVTSACHAMNAAIHTHGRSAYQMVFGRQPRMLDSNFSDSMVLATSSTAIKSADETNLGFKAELVRNEAIKTVHNLDVSQHLRRALLRKTRITKIADLQAGQRCAFWRWSRKGGPRKRGTWVIGRFLSWDPSHPGKQAWIRSGNTTVLVTAEQLRAAFGYEDWTPSQEDVAALKDAAKSFSDHLFDDRGPAPPEQTLEDDEVQVFPDAAPPTPSMMVPATPVAQPSTPALPAPRPRTQSPRPNTPDAARTTNIQVHVDQPTQVTNQTLQYQRFGDMLSTMSRRARSRTPTSRRRPTDLRISPAAQPAAQLEVDKSVPPLQLDAPQSEVEPLPQTPPAVSPPLMPPPPSANTILDAEEEPDANDPPETPFPLDDFPDLKDPPGDEQPDGYEPTSPVSSEEPPVPQPAVIDLTAPSQPSDTAMTTGGPQAASSSSLPQLPQKRNFEAMISLIPTGEHQFHRPHAHWDGSPPIGYGPRLNRFHQAYLSTVERKEDVADIQKPADESDTTNDSDTDESDDESNAAATTKSARLQPVRQQGTNAKTHQSQPVPAYKQGMTRQEVKALDRELPWRSILSMPAKYVDKFLEAISKEALAWQQWQSVQPLSDAEAEQVFRDPKLSRRILPSRACYRDKSCGIGEIRPKCRIVALGHLDPDLSQLSRNAATPGRTAEHVMFLMIVAGYNGCLFDTSFSWVGYIGDAKTAFLQGMQDPKERAGPLFLKPPRDGLIAQTNTWTAKLYQIHGNIYGLANAPVTWQKEVIKRLHSISFQQHGFDRQLFVKRNEQGQIVAAILTYVDDFVILHREDYDIKEVFALFEWGSLEKMELDKPVTFKGKELTLCRDNQSKKVDMKITMKKFIDGLDSGKVQRGRPPDAKLTPEEQKELRSVCGCLQWLATQCRPEVAASVSLTPHGAEACVSDLKALYVTMEFIKQTPDQGLLIPCVPLNRDSVVAVYSDSSWNNARKSGSQIGTLTGVTTPQVFESVSSFATVDWKSSRSPRVCRSTLASEATAADEAADRGMFLNLFLSELMWNIPAHRVGSRLDVVHAVDAKSLYDAVISENPSLNDRRTLVSIRSIQEQLPVDAIRWVPTDVQFSDGLTKIDAKLRDRFAEWLQRPVCIMTKDAQAKEKHTRESVEPWISHILLAANGLRLNGVELLGCQLKVGRPKGYTGPETGTPQATSTPSLGDLMAQHGALGKTLALPGMPGQPHSAIDSRLCLCCIPTFVSEERIKELLITFGQLKFYALQKDEEGKSVGVAFFEYQDMMTQQQAQVALEGLELGNNKLKVLKPDQVIELGLVNREQKLGARVVPSKVLYLKNIVSTEDLADETGYAEICTDIRLEAEKFGAVVSIEVPRGGGGGAGGGSGGGLNNALPAPAGPLALTNAPTEEPKPSAAPAALPAPTLPDLSMALVPIGGQLAKPGTGTGDGTGGTGASGPVDPNTPGFGYAFIEFANIEGSSKAKKALNGRRFGRGSSEKTS</sequence>
<dbReference type="EMBL" id="CAMXCT010006611">
    <property type="protein sequence ID" value="CAI4016937.1"/>
    <property type="molecule type" value="Genomic_DNA"/>
</dbReference>
<protein>
    <recommendedName>
        <fullName evidence="11">Integrase catalytic domain-containing protein</fullName>
    </recommendedName>
</protein>
<evidence type="ECO:0000256" key="1">
    <source>
        <dbReference type="ARBA" id="ARBA00022664"/>
    </source>
</evidence>
<feature type="compositionally biased region" description="Basic and acidic residues" evidence="5">
    <location>
        <begin position="901"/>
        <end position="921"/>
    </location>
</feature>
<feature type="region of interest" description="Disordered" evidence="5">
    <location>
        <begin position="430"/>
        <end position="528"/>
    </location>
</feature>
<feature type="compositionally biased region" description="Basic and acidic residues" evidence="5">
    <location>
        <begin position="1001"/>
        <end position="1027"/>
    </location>
</feature>
<feature type="region of interest" description="Disordered" evidence="5">
    <location>
        <begin position="3073"/>
        <end position="3110"/>
    </location>
</feature>
<feature type="compositionally biased region" description="Acidic residues" evidence="5">
    <location>
        <begin position="2220"/>
        <end position="2236"/>
    </location>
</feature>
<feature type="region of interest" description="Disordered" evidence="5">
    <location>
        <begin position="3130"/>
        <end position="3154"/>
    </location>
</feature>
<dbReference type="InterPro" id="IPR043502">
    <property type="entry name" value="DNA/RNA_pol_sf"/>
</dbReference>
<feature type="compositionally biased region" description="Pro residues" evidence="5">
    <location>
        <begin position="2050"/>
        <end position="2066"/>
    </location>
</feature>
<dbReference type="SUPFAM" id="SSF54928">
    <property type="entry name" value="RNA-binding domain, RBD"/>
    <property type="match status" value="2"/>
</dbReference>
<keyword evidence="9" id="KW-0687">Ribonucleoprotein</keyword>
<reference evidence="8" key="1">
    <citation type="submission" date="2022-10" db="EMBL/GenBank/DDBJ databases">
        <authorList>
            <person name="Chen Y."/>
            <person name="Dougan E. K."/>
            <person name="Chan C."/>
            <person name="Rhodes N."/>
            <person name="Thang M."/>
        </authorList>
    </citation>
    <scope>NUCLEOTIDE SEQUENCE</scope>
</reference>
<feature type="compositionally biased region" description="Polar residues" evidence="5">
    <location>
        <begin position="1059"/>
        <end position="1074"/>
    </location>
</feature>
<dbReference type="InterPro" id="IPR000504">
    <property type="entry name" value="RRM_dom"/>
</dbReference>
<feature type="compositionally biased region" description="Acidic residues" evidence="5">
    <location>
        <begin position="2072"/>
        <end position="2081"/>
    </location>
</feature>
<feature type="compositionally biased region" description="Low complexity" evidence="5">
    <location>
        <begin position="184"/>
        <end position="200"/>
    </location>
</feature>
<organism evidence="8">
    <name type="scientific">Cladocopium goreaui</name>
    <dbReference type="NCBI Taxonomy" id="2562237"/>
    <lineage>
        <taxon>Eukaryota</taxon>
        <taxon>Sar</taxon>
        <taxon>Alveolata</taxon>
        <taxon>Dinophyceae</taxon>
        <taxon>Suessiales</taxon>
        <taxon>Symbiodiniaceae</taxon>
        <taxon>Cladocopium</taxon>
    </lineage>
</organism>
<dbReference type="EMBL" id="CAMXCT020006611">
    <property type="protein sequence ID" value="CAL1170312.1"/>
    <property type="molecule type" value="Genomic_DNA"/>
</dbReference>
<dbReference type="InterPro" id="IPR001584">
    <property type="entry name" value="Integrase_cat-core"/>
</dbReference>
<accession>A0A9P1DWY9</accession>
<name>A0A9P1DWY9_9DINO</name>
<dbReference type="SMART" id="SM00360">
    <property type="entry name" value="RRM"/>
    <property type="match status" value="2"/>
</dbReference>
<feature type="region of interest" description="Disordered" evidence="5">
    <location>
        <begin position="1489"/>
        <end position="1508"/>
    </location>
</feature>
<feature type="compositionally biased region" description="Polar residues" evidence="5">
    <location>
        <begin position="1967"/>
        <end position="1988"/>
    </location>
</feature>
<dbReference type="GO" id="GO:0008380">
    <property type="term" value="P:RNA splicing"/>
    <property type="evidence" value="ECO:0007669"/>
    <property type="project" value="UniProtKB-KW"/>
</dbReference>
<dbReference type="InterPro" id="IPR036397">
    <property type="entry name" value="RNaseH_sf"/>
</dbReference>
<evidence type="ECO:0000256" key="3">
    <source>
        <dbReference type="ARBA" id="ARBA00023187"/>
    </source>
</evidence>
<feature type="compositionally biased region" description="Low complexity" evidence="5">
    <location>
        <begin position="454"/>
        <end position="471"/>
    </location>
</feature>
<evidence type="ECO:0000313" key="10">
    <source>
        <dbReference type="Proteomes" id="UP001152797"/>
    </source>
</evidence>
<feature type="region of interest" description="Disordered" evidence="5">
    <location>
        <begin position="1001"/>
        <end position="1100"/>
    </location>
</feature>
<dbReference type="InterPro" id="IPR012337">
    <property type="entry name" value="RNaseH-like_sf"/>
</dbReference>
<dbReference type="Pfam" id="PF00076">
    <property type="entry name" value="RRM_1"/>
    <property type="match status" value="1"/>
</dbReference>
<dbReference type="InterPro" id="IPR013103">
    <property type="entry name" value="RVT_2"/>
</dbReference>
<dbReference type="PROSITE" id="PS50102">
    <property type="entry name" value="RRM"/>
    <property type="match status" value="1"/>
</dbReference>
<dbReference type="CDD" id="cd12232">
    <property type="entry name" value="RRM3_U2AF65"/>
    <property type="match status" value="1"/>
</dbReference>
<feature type="compositionally biased region" description="Low complexity" evidence="5">
    <location>
        <begin position="598"/>
        <end position="625"/>
    </location>
</feature>
<feature type="compositionally biased region" description="Polar residues" evidence="5">
    <location>
        <begin position="887"/>
        <end position="899"/>
    </location>
</feature>
<dbReference type="Gene3D" id="3.30.420.10">
    <property type="entry name" value="Ribonuclease H-like superfamily/Ribonuclease H"/>
    <property type="match status" value="1"/>
</dbReference>
<keyword evidence="2 4" id="KW-0694">RNA-binding</keyword>
<feature type="compositionally biased region" description="Basic and acidic residues" evidence="5">
    <location>
        <begin position="2207"/>
        <end position="2219"/>
    </location>
</feature>
<feature type="compositionally biased region" description="Low complexity" evidence="5">
    <location>
        <begin position="2108"/>
        <end position="2117"/>
    </location>
</feature>
<feature type="region of interest" description="Disordered" evidence="5">
    <location>
        <begin position="223"/>
        <end position="253"/>
    </location>
</feature>
<feature type="compositionally biased region" description="Low complexity" evidence="5">
    <location>
        <begin position="3084"/>
        <end position="3110"/>
    </location>
</feature>
<comment type="caution">
    <text evidence="8">The sequence shown here is derived from an EMBL/GenBank/DDBJ whole genome shotgun (WGS) entry which is preliminary data.</text>
</comment>
<evidence type="ECO:0000259" key="6">
    <source>
        <dbReference type="PROSITE" id="PS50102"/>
    </source>
</evidence>
<dbReference type="GO" id="GO:0015074">
    <property type="term" value="P:DNA integration"/>
    <property type="evidence" value="ECO:0007669"/>
    <property type="project" value="InterPro"/>
</dbReference>
<feature type="domain" description="Integrase catalytic" evidence="7">
    <location>
        <begin position="1580"/>
        <end position="1756"/>
    </location>
</feature>
<dbReference type="SUPFAM" id="SSF56672">
    <property type="entry name" value="DNA/RNA polymerases"/>
    <property type="match status" value="1"/>
</dbReference>
<dbReference type="Pfam" id="PF07727">
    <property type="entry name" value="RVT_2"/>
    <property type="match status" value="1"/>
</dbReference>
<proteinExistence type="predicted"/>
<evidence type="ECO:0000259" key="7">
    <source>
        <dbReference type="PROSITE" id="PS50994"/>
    </source>
</evidence>
<feature type="region of interest" description="Disordered" evidence="5">
    <location>
        <begin position="92"/>
        <end position="210"/>
    </location>
</feature>
<feature type="compositionally biased region" description="Gly residues" evidence="5">
    <location>
        <begin position="3073"/>
        <end position="3083"/>
    </location>
</feature>
<feature type="compositionally biased region" description="Basic and acidic residues" evidence="5">
    <location>
        <begin position="1035"/>
        <end position="1051"/>
    </location>
</feature>
<dbReference type="InterPro" id="IPR035979">
    <property type="entry name" value="RBD_domain_sf"/>
</dbReference>
<dbReference type="Gene3D" id="3.30.70.330">
    <property type="match status" value="3"/>
</dbReference>
<gene>
    <name evidence="8" type="ORF">C1SCF055_LOCUS41621</name>
</gene>
<feature type="compositionally biased region" description="Polar residues" evidence="5">
    <location>
        <begin position="2130"/>
        <end position="2154"/>
    </location>
</feature>
<dbReference type="PROSITE" id="PS50994">
    <property type="entry name" value="INTEGRASE"/>
    <property type="match status" value="1"/>
</dbReference>
<feature type="compositionally biased region" description="Low complexity" evidence="5">
    <location>
        <begin position="1489"/>
        <end position="1501"/>
    </location>
</feature>
<dbReference type="GO" id="GO:0006397">
    <property type="term" value="P:mRNA processing"/>
    <property type="evidence" value="ECO:0007669"/>
    <property type="project" value="UniProtKB-KW"/>
</dbReference>
<evidence type="ECO:0000313" key="8">
    <source>
        <dbReference type="EMBL" id="CAI4016937.1"/>
    </source>
</evidence>
<feature type="compositionally biased region" description="Basic and acidic residues" evidence="5">
    <location>
        <begin position="563"/>
        <end position="574"/>
    </location>
</feature>
<feature type="compositionally biased region" description="Acidic residues" evidence="5">
    <location>
        <begin position="500"/>
        <end position="516"/>
    </location>
</feature>
<dbReference type="PANTHER" id="PTHR23139">
    <property type="entry name" value="RNA-BINDING PROTEIN"/>
    <property type="match status" value="1"/>
</dbReference>
<evidence type="ECO:0000313" key="9">
    <source>
        <dbReference type="EMBL" id="CAL4804249.1"/>
    </source>
</evidence>
<feature type="compositionally biased region" description="Gly residues" evidence="5">
    <location>
        <begin position="3137"/>
        <end position="3148"/>
    </location>
</feature>
<evidence type="ECO:0000256" key="4">
    <source>
        <dbReference type="PROSITE-ProRule" id="PRU00176"/>
    </source>
</evidence>
<feature type="compositionally biased region" description="Basic residues" evidence="5">
    <location>
        <begin position="121"/>
        <end position="131"/>
    </location>
</feature>
<evidence type="ECO:0000256" key="2">
    <source>
        <dbReference type="ARBA" id="ARBA00022884"/>
    </source>
</evidence>
<keyword evidence="10" id="KW-1185">Reference proteome</keyword>
<dbReference type="OrthoDB" id="420926at2759"/>
<dbReference type="GO" id="GO:0003723">
    <property type="term" value="F:RNA binding"/>
    <property type="evidence" value="ECO:0007669"/>
    <property type="project" value="UniProtKB-UniRule"/>
</dbReference>
<dbReference type="GO" id="GO:1990904">
    <property type="term" value="C:ribonucleoprotein complex"/>
    <property type="evidence" value="ECO:0007669"/>
    <property type="project" value="UniProtKB-KW"/>
</dbReference>
<feature type="region of interest" description="Disordered" evidence="5">
    <location>
        <begin position="2207"/>
        <end position="2271"/>
    </location>
</feature>
<dbReference type="EMBL" id="CAMXCT030006611">
    <property type="protein sequence ID" value="CAL4804249.1"/>
    <property type="molecule type" value="Genomic_DNA"/>
</dbReference>
<keyword evidence="1" id="KW-0507">mRNA processing</keyword>
<dbReference type="Proteomes" id="UP001152797">
    <property type="component" value="Unassembled WGS sequence"/>
</dbReference>
<feature type="region of interest" description="Disordered" evidence="5">
    <location>
        <begin position="550"/>
        <end position="625"/>
    </location>
</feature>